<accession>A0A643F7U6</accession>
<dbReference type="EMBL" id="VZPB01000078">
    <property type="protein sequence ID" value="KAB0574235.1"/>
    <property type="molecule type" value="Genomic_DNA"/>
</dbReference>
<protein>
    <recommendedName>
        <fullName evidence="3">Twin-arginine translocation pathway signal protein</fullName>
    </recommendedName>
</protein>
<reference evidence="1 2" key="1">
    <citation type="submission" date="2019-09" db="EMBL/GenBank/DDBJ databases">
        <title>Draft genome sequences of 48 bacterial type strains from the CCUG.</title>
        <authorList>
            <person name="Tunovic T."/>
            <person name="Pineiro-Iglesias B."/>
            <person name="Unosson C."/>
            <person name="Inganas E."/>
            <person name="Ohlen M."/>
            <person name="Cardew S."/>
            <person name="Jensie-Markopoulos S."/>
            <person name="Salva-Serra F."/>
            <person name="Jaen-Luchoro D."/>
            <person name="Karlsson R."/>
            <person name="Svensson-Stadler L."/>
            <person name="Chun J."/>
            <person name="Moore E."/>
        </authorList>
    </citation>
    <scope>NUCLEOTIDE SEQUENCE [LARGE SCALE GENOMIC DNA]</scope>
    <source>
        <strain evidence="1 2">CCUG 30977</strain>
    </source>
</reference>
<name>A0A643F7U6_IDEDE</name>
<comment type="caution">
    <text evidence="1">The sequence shown here is derived from an EMBL/GenBank/DDBJ whole genome shotgun (WGS) entry which is preliminary data.</text>
</comment>
<keyword evidence="2" id="KW-1185">Reference proteome</keyword>
<evidence type="ECO:0000313" key="1">
    <source>
        <dbReference type="EMBL" id="KAB0574235.1"/>
    </source>
</evidence>
<gene>
    <name evidence="1" type="ORF">F7Q92_19830</name>
</gene>
<evidence type="ECO:0008006" key="3">
    <source>
        <dbReference type="Google" id="ProtNLM"/>
    </source>
</evidence>
<dbReference type="InterPro" id="IPR027056">
    <property type="entry name" value="Gluconate_2DH_su3"/>
</dbReference>
<dbReference type="Proteomes" id="UP000430120">
    <property type="component" value="Unassembled WGS sequence"/>
</dbReference>
<evidence type="ECO:0000313" key="2">
    <source>
        <dbReference type="Proteomes" id="UP000430120"/>
    </source>
</evidence>
<sequence>MQRRSLLRLGLLASVALGAAGAGVALWTPGWRQDRFSTSARALWRAVAQAVLADLLPTDAAAREAALDQHLDRLQATVAGLPPATRKELSQLLALLDLAPSRLALTGLRQGWAAADPQDVQAALQAMRLSDNTTRQQIYHALRDLTQAAYFASPTTWAVLGYPGPASLAGSAAP</sequence>
<dbReference type="Pfam" id="PF13618">
    <property type="entry name" value="Gluconate_2-dh3"/>
    <property type="match status" value="1"/>
</dbReference>
<proteinExistence type="predicted"/>
<dbReference type="RefSeq" id="WP_151125805.1">
    <property type="nucleotide sequence ID" value="NZ_CP088081.1"/>
</dbReference>
<dbReference type="AlphaFoldDB" id="A0A643F7U6"/>
<dbReference type="OrthoDB" id="329761at2"/>
<organism evidence="1 2">
    <name type="scientific">Ideonella dechloratans</name>
    <dbReference type="NCBI Taxonomy" id="36863"/>
    <lineage>
        <taxon>Bacteria</taxon>
        <taxon>Pseudomonadati</taxon>
        <taxon>Pseudomonadota</taxon>
        <taxon>Betaproteobacteria</taxon>
        <taxon>Burkholderiales</taxon>
        <taxon>Sphaerotilaceae</taxon>
        <taxon>Ideonella</taxon>
    </lineage>
</organism>